<keyword evidence="2" id="KW-1185">Reference proteome</keyword>
<accession>A0A2A6BLK4</accession>
<sequence>MQSNAVRKTNRKPEPDCLSLYHYVLPLISDKKNRQKLTRIWIKIGLLRVAQARVLSTFCLNNTLLDSDSFGLYMIDCTDDEYITDLMENECPNYWIREKAAD</sequence>
<organism evidence="1 2">
    <name type="scientific">Pristionchus pacificus</name>
    <name type="common">Parasitic nematode worm</name>
    <dbReference type="NCBI Taxonomy" id="54126"/>
    <lineage>
        <taxon>Eukaryota</taxon>
        <taxon>Metazoa</taxon>
        <taxon>Ecdysozoa</taxon>
        <taxon>Nematoda</taxon>
        <taxon>Chromadorea</taxon>
        <taxon>Rhabditida</taxon>
        <taxon>Rhabditina</taxon>
        <taxon>Diplogasteromorpha</taxon>
        <taxon>Diplogasteroidea</taxon>
        <taxon>Neodiplogasteridae</taxon>
        <taxon>Pristionchus</taxon>
    </lineage>
</organism>
<reference evidence="1" key="2">
    <citation type="submission" date="2022-06" db="UniProtKB">
        <authorList>
            <consortium name="EnsemblMetazoa"/>
        </authorList>
    </citation>
    <scope>IDENTIFICATION</scope>
    <source>
        <strain evidence="1">PS312</strain>
    </source>
</reference>
<dbReference type="Proteomes" id="UP000005239">
    <property type="component" value="Unassembled WGS sequence"/>
</dbReference>
<evidence type="ECO:0000313" key="1">
    <source>
        <dbReference type="EnsemblMetazoa" id="PPA35855.1"/>
    </source>
</evidence>
<gene>
    <name evidence="1" type="primary">WBGene00274224</name>
</gene>
<name>A0A2A6BLK4_PRIPA</name>
<evidence type="ECO:0000313" key="2">
    <source>
        <dbReference type="Proteomes" id="UP000005239"/>
    </source>
</evidence>
<dbReference type="EnsemblMetazoa" id="PPA35855.1">
    <property type="protein sequence ID" value="PPA35855.1"/>
    <property type="gene ID" value="WBGene00274224"/>
</dbReference>
<reference evidence="2" key="1">
    <citation type="journal article" date="2008" name="Nat. Genet.">
        <title>The Pristionchus pacificus genome provides a unique perspective on nematode lifestyle and parasitism.</title>
        <authorList>
            <person name="Dieterich C."/>
            <person name="Clifton S.W."/>
            <person name="Schuster L.N."/>
            <person name="Chinwalla A."/>
            <person name="Delehaunty K."/>
            <person name="Dinkelacker I."/>
            <person name="Fulton L."/>
            <person name="Fulton R."/>
            <person name="Godfrey J."/>
            <person name="Minx P."/>
            <person name="Mitreva M."/>
            <person name="Roeseler W."/>
            <person name="Tian H."/>
            <person name="Witte H."/>
            <person name="Yang S.P."/>
            <person name="Wilson R.K."/>
            <person name="Sommer R.J."/>
        </authorList>
    </citation>
    <scope>NUCLEOTIDE SEQUENCE [LARGE SCALE GENOMIC DNA]</scope>
    <source>
        <strain evidence="2">PS312</strain>
    </source>
</reference>
<protein>
    <submittedName>
        <fullName evidence="1">Uncharacterized protein</fullName>
    </submittedName>
</protein>
<proteinExistence type="predicted"/>
<dbReference type="AlphaFoldDB" id="A0A2A6BLK4"/>
<accession>A0A8R1UMB6</accession>